<comment type="caution">
    <text evidence="2">The sequence shown here is derived from an EMBL/GenBank/DDBJ whole genome shotgun (WGS) entry which is preliminary data.</text>
</comment>
<dbReference type="GO" id="GO:0016829">
    <property type="term" value="F:lyase activity"/>
    <property type="evidence" value="ECO:0007669"/>
    <property type="project" value="UniProtKB-KW"/>
</dbReference>
<dbReference type="Gene3D" id="3.30.70.1230">
    <property type="entry name" value="Nucleotide cyclase"/>
    <property type="match status" value="1"/>
</dbReference>
<reference evidence="2" key="1">
    <citation type="journal article" date="2019" name="bioRxiv">
        <title>The Genome of the Zebra Mussel, Dreissena polymorpha: A Resource for Invasive Species Research.</title>
        <authorList>
            <person name="McCartney M.A."/>
            <person name="Auch B."/>
            <person name="Kono T."/>
            <person name="Mallez S."/>
            <person name="Zhang Y."/>
            <person name="Obille A."/>
            <person name="Becker A."/>
            <person name="Abrahante J.E."/>
            <person name="Garbe J."/>
            <person name="Badalamenti J.P."/>
            <person name="Herman A."/>
            <person name="Mangelson H."/>
            <person name="Liachko I."/>
            <person name="Sullivan S."/>
            <person name="Sone E.D."/>
            <person name="Koren S."/>
            <person name="Silverstein K.A.T."/>
            <person name="Beckman K.B."/>
            <person name="Gohl D.M."/>
        </authorList>
    </citation>
    <scope>NUCLEOTIDE SEQUENCE</scope>
    <source>
        <strain evidence="2">Duluth1</strain>
        <tissue evidence="2">Whole animal</tissue>
    </source>
</reference>
<name>A0A9D4BWF7_DREPO</name>
<evidence type="ECO:0000313" key="3">
    <source>
        <dbReference type="Proteomes" id="UP000828390"/>
    </source>
</evidence>
<gene>
    <name evidence="2" type="ORF">DPMN_071747</name>
</gene>
<accession>A0A9D4BWF7</accession>
<keyword evidence="1" id="KW-0456">Lyase</keyword>
<proteinExistence type="predicted"/>
<organism evidence="2 3">
    <name type="scientific">Dreissena polymorpha</name>
    <name type="common">Zebra mussel</name>
    <name type="synonym">Mytilus polymorpha</name>
    <dbReference type="NCBI Taxonomy" id="45954"/>
    <lineage>
        <taxon>Eukaryota</taxon>
        <taxon>Metazoa</taxon>
        <taxon>Spiralia</taxon>
        <taxon>Lophotrochozoa</taxon>
        <taxon>Mollusca</taxon>
        <taxon>Bivalvia</taxon>
        <taxon>Autobranchia</taxon>
        <taxon>Heteroconchia</taxon>
        <taxon>Euheterodonta</taxon>
        <taxon>Imparidentia</taxon>
        <taxon>Neoheterodontei</taxon>
        <taxon>Myida</taxon>
        <taxon>Dreissenoidea</taxon>
        <taxon>Dreissenidae</taxon>
        <taxon>Dreissena</taxon>
    </lineage>
</organism>
<reference evidence="2" key="2">
    <citation type="submission" date="2020-11" db="EMBL/GenBank/DDBJ databases">
        <authorList>
            <person name="McCartney M.A."/>
            <person name="Auch B."/>
            <person name="Kono T."/>
            <person name="Mallez S."/>
            <person name="Becker A."/>
            <person name="Gohl D.M."/>
            <person name="Silverstein K.A.T."/>
            <person name="Koren S."/>
            <person name="Bechman K.B."/>
            <person name="Herman A."/>
            <person name="Abrahante J.E."/>
            <person name="Garbe J."/>
        </authorList>
    </citation>
    <scope>NUCLEOTIDE SEQUENCE</scope>
    <source>
        <strain evidence="2">Duluth1</strain>
        <tissue evidence="2">Whole animal</tissue>
    </source>
</reference>
<protein>
    <submittedName>
        <fullName evidence="2">Uncharacterized protein</fullName>
    </submittedName>
</protein>
<dbReference type="InterPro" id="IPR029787">
    <property type="entry name" value="Nucleotide_cyclase"/>
</dbReference>
<dbReference type="AlphaFoldDB" id="A0A9D4BWF7"/>
<evidence type="ECO:0000313" key="2">
    <source>
        <dbReference type="EMBL" id="KAH3712069.1"/>
    </source>
</evidence>
<keyword evidence="3" id="KW-1185">Reference proteome</keyword>
<dbReference type="EMBL" id="JAIWYP010000014">
    <property type="protein sequence ID" value="KAH3712069.1"/>
    <property type="molecule type" value="Genomic_DNA"/>
</dbReference>
<sequence>MSVTFLGNKEFRHYVELGPAVTAVNAAEHFCQSGMVVISPDTWEYCEQGLFELEPMEDEKHMRVFKVWY</sequence>
<dbReference type="Proteomes" id="UP000828390">
    <property type="component" value="Unassembled WGS sequence"/>
</dbReference>
<evidence type="ECO:0000256" key="1">
    <source>
        <dbReference type="ARBA" id="ARBA00023239"/>
    </source>
</evidence>